<dbReference type="CDD" id="cd03024">
    <property type="entry name" value="DsbA_FrnE"/>
    <property type="match status" value="1"/>
</dbReference>
<accession>A0A9P8CA19</accession>
<proteinExistence type="predicted"/>
<dbReference type="InterPro" id="IPR036249">
    <property type="entry name" value="Thioredoxin-like_sf"/>
</dbReference>
<reference evidence="2" key="1">
    <citation type="journal article" date="2021" name="IMA Fungus">
        <title>Genomic characterization of three marine fungi, including Emericellopsis atlantica sp. nov. with signatures of a generalist lifestyle and marine biomass degradation.</title>
        <authorList>
            <person name="Hagestad O.C."/>
            <person name="Hou L."/>
            <person name="Andersen J.H."/>
            <person name="Hansen E.H."/>
            <person name="Altermark B."/>
            <person name="Li C."/>
            <person name="Kuhnert E."/>
            <person name="Cox R.J."/>
            <person name="Crous P.W."/>
            <person name="Spatafora J.W."/>
            <person name="Lail K."/>
            <person name="Amirebrahimi M."/>
            <person name="Lipzen A."/>
            <person name="Pangilinan J."/>
            <person name="Andreopoulos W."/>
            <person name="Hayes R.D."/>
            <person name="Ng V."/>
            <person name="Grigoriev I.V."/>
            <person name="Jackson S.A."/>
            <person name="Sutton T.D.S."/>
            <person name="Dobson A.D.W."/>
            <person name="Rama T."/>
        </authorList>
    </citation>
    <scope>NUCLEOTIDE SEQUENCE</scope>
    <source>
        <strain evidence="2">TRa018bII</strain>
    </source>
</reference>
<evidence type="ECO:0000259" key="1">
    <source>
        <dbReference type="Pfam" id="PF01323"/>
    </source>
</evidence>
<dbReference type="Gene3D" id="3.40.30.10">
    <property type="entry name" value="Glutaredoxin"/>
    <property type="match status" value="1"/>
</dbReference>
<protein>
    <submittedName>
        <fullName evidence="2">Thioredoxin-like protein</fullName>
    </submittedName>
</protein>
<dbReference type="OrthoDB" id="1930760at2759"/>
<dbReference type="Proteomes" id="UP000824998">
    <property type="component" value="Unassembled WGS sequence"/>
</dbReference>
<dbReference type="AlphaFoldDB" id="A0A9P8CA19"/>
<evidence type="ECO:0000313" key="3">
    <source>
        <dbReference type="Proteomes" id="UP000824998"/>
    </source>
</evidence>
<dbReference type="GO" id="GO:0016491">
    <property type="term" value="F:oxidoreductase activity"/>
    <property type="evidence" value="ECO:0007669"/>
    <property type="project" value="InterPro"/>
</dbReference>
<gene>
    <name evidence="2" type="ORF">BJ875DRAFT_262079</name>
</gene>
<dbReference type="EMBL" id="MU251362">
    <property type="protein sequence ID" value="KAG9239052.1"/>
    <property type="molecule type" value="Genomic_DNA"/>
</dbReference>
<dbReference type="SUPFAM" id="SSF52833">
    <property type="entry name" value="Thioredoxin-like"/>
    <property type="match status" value="1"/>
</dbReference>
<dbReference type="PANTHER" id="PTHR13887:SF41">
    <property type="entry name" value="THIOREDOXIN SUPERFAMILY PROTEIN"/>
    <property type="match status" value="1"/>
</dbReference>
<feature type="domain" description="DSBA-like thioredoxin" evidence="1">
    <location>
        <begin position="14"/>
        <end position="214"/>
    </location>
</feature>
<dbReference type="Pfam" id="PF01323">
    <property type="entry name" value="DSBA"/>
    <property type="match status" value="1"/>
</dbReference>
<organism evidence="2 3">
    <name type="scientific">Amylocarpus encephaloides</name>
    <dbReference type="NCBI Taxonomy" id="45428"/>
    <lineage>
        <taxon>Eukaryota</taxon>
        <taxon>Fungi</taxon>
        <taxon>Dikarya</taxon>
        <taxon>Ascomycota</taxon>
        <taxon>Pezizomycotina</taxon>
        <taxon>Leotiomycetes</taxon>
        <taxon>Helotiales</taxon>
        <taxon>Helotiales incertae sedis</taxon>
        <taxon>Amylocarpus</taxon>
    </lineage>
</organism>
<sequence length="236" mass="26223">MFRPTLRKMTVFNIEIVSDTVCPWCYVGKQQMDKAIKAYRELHPDSKDSFHTTWMPFYLNPAAPKIGVDKIEFYNSKFGEDRVGVLFERLSQVGKDAGIHFKFGGKTGNTRTSHRLIQLGKTKSPAMQTRVVEELFRLYFENEGDITSLAAIAQAGIKAGLPEVEVKEWLESEKGGPEVDREVEAARVSGVSGVPNFTVNGKFEVGGAQDPGVFLRVFERIKAGEKGQVEKGTVCG</sequence>
<keyword evidence="3" id="KW-1185">Reference proteome</keyword>
<comment type="caution">
    <text evidence="2">The sequence shown here is derived from an EMBL/GenBank/DDBJ whole genome shotgun (WGS) entry which is preliminary data.</text>
</comment>
<dbReference type="InterPro" id="IPR001853">
    <property type="entry name" value="DSBA-like_thioredoxin_dom"/>
</dbReference>
<evidence type="ECO:0000313" key="2">
    <source>
        <dbReference type="EMBL" id="KAG9239052.1"/>
    </source>
</evidence>
<dbReference type="PANTHER" id="PTHR13887">
    <property type="entry name" value="GLUTATHIONE S-TRANSFERASE KAPPA"/>
    <property type="match status" value="1"/>
</dbReference>
<name>A0A9P8CA19_9HELO</name>